<feature type="region of interest" description="Disordered" evidence="1">
    <location>
        <begin position="188"/>
        <end position="211"/>
    </location>
</feature>
<keyword evidence="2" id="KW-0812">Transmembrane</keyword>
<reference evidence="3 4" key="1">
    <citation type="journal article" date="2019" name="Mol. Ecol. Resour.">
        <title>Improving Illumina assemblies with Hi-C and long reads: an example with the North African dromedary.</title>
        <authorList>
            <person name="Elbers J.P."/>
            <person name="Rogers M.F."/>
            <person name="Perelman P.L."/>
            <person name="Proskuryakova A.A."/>
            <person name="Serdyukova N.A."/>
            <person name="Johnson W.E."/>
            <person name="Horin P."/>
            <person name="Corander J."/>
            <person name="Murphy D."/>
            <person name="Burger P.A."/>
        </authorList>
    </citation>
    <scope>NUCLEOTIDE SEQUENCE [LARGE SCALE GENOMIC DNA]</scope>
    <source>
        <strain evidence="3">Drom800</strain>
        <tissue evidence="3">Blood</tissue>
    </source>
</reference>
<evidence type="ECO:0000256" key="1">
    <source>
        <dbReference type="SAM" id="MobiDB-lite"/>
    </source>
</evidence>
<dbReference type="EMBL" id="JWIN03000075">
    <property type="protein sequence ID" value="KAB1251608.1"/>
    <property type="molecule type" value="Genomic_DNA"/>
</dbReference>
<evidence type="ECO:0000313" key="3">
    <source>
        <dbReference type="EMBL" id="KAB1251608.1"/>
    </source>
</evidence>
<organism evidence="3 4">
    <name type="scientific">Camelus dromedarius</name>
    <name type="common">Dromedary</name>
    <name type="synonym">Arabian camel</name>
    <dbReference type="NCBI Taxonomy" id="9838"/>
    <lineage>
        <taxon>Eukaryota</taxon>
        <taxon>Metazoa</taxon>
        <taxon>Chordata</taxon>
        <taxon>Craniata</taxon>
        <taxon>Vertebrata</taxon>
        <taxon>Euteleostomi</taxon>
        <taxon>Mammalia</taxon>
        <taxon>Eutheria</taxon>
        <taxon>Laurasiatheria</taxon>
        <taxon>Artiodactyla</taxon>
        <taxon>Tylopoda</taxon>
        <taxon>Camelidae</taxon>
        <taxon>Camelus</taxon>
    </lineage>
</organism>
<dbReference type="Proteomes" id="UP000299084">
    <property type="component" value="Unassembled WGS sequence"/>
</dbReference>
<feature type="region of interest" description="Disordered" evidence="1">
    <location>
        <begin position="1"/>
        <end position="63"/>
    </location>
</feature>
<proteinExistence type="predicted"/>
<name>A0A5N4BYC6_CAMDR</name>
<feature type="transmembrane region" description="Helical" evidence="2">
    <location>
        <begin position="256"/>
        <end position="277"/>
    </location>
</feature>
<keyword evidence="2" id="KW-1133">Transmembrane helix</keyword>
<feature type="region of interest" description="Disordered" evidence="1">
    <location>
        <begin position="75"/>
        <end position="113"/>
    </location>
</feature>
<keyword evidence="4" id="KW-1185">Reference proteome</keyword>
<evidence type="ECO:0000256" key="2">
    <source>
        <dbReference type="SAM" id="Phobius"/>
    </source>
</evidence>
<protein>
    <submittedName>
        <fullName evidence="3">Uncharacterized protein</fullName>
    </submittedName>
</protein>
<evidence type="ECO:0000313" key="4">
    <source>
        <dbReference type="Proteomes" id="UP000299084"/>
    </source>
</evidence>
<accession>A0A5N4BYC6</accession>
<keyword evidence="2" id="KW-0472">Membrane</keyword>
<comment type="caution">
    <text evidence="3">The sequence shown here is derived from an EMBL/GenBank/DDBJ whole genome shotgun (WGS) entry which is preliminary data.</text>
</comment>
<sequence length="415" mass="44686">MRAQAPPEQEKRLQDDLARGRSRPWAQLQLPRPVSERAATSSVRPHASPGEGDPFSFTESNVPPMELTTRRISLIPKSPAPPESDCGQAAPATTQPARDRPARRRECRNPALSPRGPQCWYSAWNKVGGAKETRQTLCFVLNCITTALVTVVLVLVALQTSGADGDVGRRHESLPTSHLLLPQEQKHLGPAAGCRPPPPAPAGSVHFRRRARPRPGPAMAPLFSATGNPLEATAGMQDLVPRGSPNHELLWLFRGLWLQLLCARVPLCARLLLLQLWQRGLRLLRGLQGGLWLLRGLQGGLWLPVPLCAGGAAAPAGAARGAGLLLQLWQGGLWLQLLCACVLLCAHLLLLQLWQGGLWLLWLLPCPSCCVPFAASPAAANPAAPSPAAVSPFAASARSEALSRDLKWLLQIQDV</sequence>
<feature type="compositionally biased region" description="Basic and acidic residues" evidence="1">
    <location>
        <begin position="8"/>
        <end position="19"/>
    </location>
</feature>
<feature type="transmembrane region" description="Helical" evidence="2">
    <location>
        <begin position="136"/>
        <end position="158"/>
    </location>
</feature>
<feature type="transmembrane region" description="Helical" evidence="2">
    <location>
        <begin position="333"/>
        <end position="354"/>
    </location>
</feature>
<feature type="transmembrane region" description="Helical" evidence="2">
    <location>
        <begin position="289"/>
        <end position="313"/>
    </location>
</feature>
<gene>
    <name evidence="3" type="ORF">Cadr_000030496</name>
</gene>
<dbReference type="AlphaFoldDB" id="A0A5N4BYC6"/>